<gene>
    <name evidence="2" type="ORF">CYMTET_14682</name>
</gene>
<evidence type="ECO:0000256" key="1">
    <source>
        <dbReference type="SAM" id="MobiDB-lite"/>
    </source>
</evidence>
<feature type="region of interest" description="Disordered" evidence="1">
    <location>
        <begin position="22"/>
        <end position="44"/>
    </location>
</feature>
<proteinExistence type="predicted"/>
<evidence type="ECO:0000313" key="2">
    <source>
        <dbReference type="EMBL" id="KAK3277309.1"/>
    </source>
</evidence>
<sequence length="166" mass="19230">MATSCHGHSALFHLFHRADITSAKGDRPDDQTITTSQSDFPPHPAVTRREKLLQEILKVQQLQQLQQLQEQQLGQLQEQQLRQLQEQQLRQLREQQLQQLQEQQLRVESVEEHFEQSGNHELQNSKKPTSLDADSSSKSAKAELGRTKKRDYITPPERSPFPHRPS</sequence>
<feature type="compositionally biased region" description="Pro residues" evidence="1">
    <location>
        <begin position="157"/>
        <end position="166"/>
    </location>
</feature>
<protein>
    <submittedName>
        <fullName evidence="2">Uncharacterized protein</fullName>
    </submittedName>
</protein>
<organism evidence="2 3">
    <name type="scientific">Cymbomonas tetramitiformis</name>
    <dbReference type="NCBI Taxonomy" id="36881"/>
    <lineage>
        <taxon>Eukaryota</taxon>
        <taxon>Viridiplantae</taxon>
        <taxon>Chlorophyta</taxon>
        <taxon>Pyramimonadophyceae</taxon>
        <taxon>Pyramimonadales</taxon>
        <taxon>Pyramimonadaceae</taxon>
        <taxon>Cymbomonas</taxon>
    </lineage>
</organism>
<dbReference type="EMBL" id="LGRX02006164">
    <property type="protein sequence ID" value="KAK3277309.1"/>
    <property type="molecule type" value="Genomic_DNA"/>
</dbReference>
<dbReference type="Proteomes" id="UP001190700">
    <property type="component" value="Unassembled WGS sequence"/>
</dbReference>
<feature type="compositionally biased region" description="Basic and acidic residues" evidence="1">
    <location>
        <begin position="140"/>
        <end position="152"/>
    </location>
</feature>
<feature type="compositionally biased region" description="Polar residues" evidence="1">
    <location>
        <begin position="116"/>
        <end position="128"/>
    </location>
</feature>
<dbReference type="AlphaFoldDB" id="A0AAE0LA53"/>
<keyword evidence="3" id="KW-1185">Reference proteome</keyword>
<reference evidence="2 3" key="1">
    <citation type="journal article" date="2015" name="Genome Biol. Evol.">
        <title>Comparative Genomics of a Bacterivorous Green Alga Reveals Evolutionary Causalities and Consequences of Phago-Mixotrophic Mode of Nutrition.</title>
        <authorList>
            <person name="Burns J.A."/>
            <person name="Paasch A."/>
            <person name="Narechania A."/>
            <person name="Kim E."/>
        </authorList>
    </citation>
    <scope>NUCLEOTIDE SEQUENCE [LARGE SCALE GENOMIC DNA]</scope>
    <source>
        <strain evidence="2 3">PLY_AMNH</strain>
    </source>
</reference>
<accession>A0AAE0LA53</accession>
<evidence type="ECO:0000313" key="3">
    <source>
        <dbReference type="Proteomes" id="UP001190700"/>
    </source>
</evidence>
<feature type="region of interest" description="Disordered" evidence="1">
    <location>
        <begin position="108"/>
        <end position="166"/>
    </location>
</feature>
<name>A0AAE0LA53_9CHLO</name>
<comment type="caution">
    <text evidence="2">The sequence shown here is derived from an EMBL/GenBank/DDBJ whole genome shotgun (WGS) entry which is preliminary data.</text>
</comment>